<dbReference type="InterPro" id="IPR017823">
    <property type="entry name" value="CruF"/>
</dbReference>
<dbReference type="NCBIfam" id="TIGR03460">
    <property type="entry name" value="crt_membr_arch"/>
    <property type="match status" value="1"/>
</dbReference>
<feature type="transmembrane region" description="Helical" evidence="1">
    <location>
        <begin position="259"/>
        <end position="278"/>
    </location>
</feature>
<keyword evidence="1" id="KW-0812">Transmembrane</keyword>
<feature type="transmembrane region" description="Helical" evidence="1">
    <location>
        <begin position="154"/>
        <end position="173"/>
    </location>
</feature>
<feature type="transmembrane region" description="Helical" evidence="1">
    <location>
        <begin position="72"/>
        <end position="96"/>
    </location>
</feature>
<feature type="transmembrane region" description="Helical" evidence="1">
    <location>
        <begin position="37"/>
        <end position="60"/>
    </location>
</feature>
<dbReference type="Pfam" id="PF04240">
    <property type="entry name" value="Caroten_synth"/>
    <property type="match status" value="1"/>
</dbReference>
<dbReference type="PANTHER" id="PTHR39419:SF1">
    <property type="entry name" value="SLL0814 PROTEIN"/>
    <property type="match status" value="1"/>
</dbReference>
<accession>A0A2H3NIG0</accession>
<keyword evidence="1" id="KW-1133">Transmembrane helix</keyword>
<dbReference type="OrthoDB" id="9811293at2"/>
<sequence length="314" mass="34565">MPSSPRTDHAGPDNLVEKEQRPFVPRTSLRRAHTSQLFVGALALFAGSIAFSVLGMLLLQLVPSSLSYFGPYLGALISAPTWTYMSMLPVLAILMYGPELGWKRMSFFVVWGCVSGGASELIGTTGLLAIGDLVLPFGQYEYTSWLGPKFADHVPYFIPASWFAMSIVSFDLARRLSDTRWVYLLVAATFMTLWDVSLDPAMNGAGAQYAVGSVTFWSYPQGGFYYGMPISNWIGWLAVSYVIMLGYEYLGGSLDTYHPWAPAVYLLNCLFPLLILVMQGMTVAVFWGAVATAIPFLALWRTPGASFRFFPANA</sequence>
<evidence type="ECO:0000313" key="2">
    <source>
        <dbReference type="EMBL" id="PEN04968.1"/>
    </source>
</evidence>
<feature type="transmembrane region" description="Helical" evidence="1">
    <location>
        <begin position="284"/>
        <end position="300"/>
    </location>
</feature>
<feature type="transmembrane region" description="Helical" evidence="1">
    <location>
        <begin position="108"/>
        <end position="134"/>
    </location>
</feature>
<feature type="transmembrane region" description="Helical" evidence="1">
    <location>
        <begin position="180"/>
        <end position="197"/>
    </location>
</feature>
<evidence type="ECO:0000313" key="3">
    <source>
        <dbReference type="Proteomes" id="UP000221024"/>
    </source>
</evidence>
<evidence type="ECO:0008006" key="4">
    <source>
        <dbReference type="Google" id="ProtNLM"/>
    </source>
</evidence>
<protein>
    <recommendedName>
        <fullName evidence="4">Carotenoid biosynthesis protein</fullName>
    </recommendedName>
</protein>
<dbReference type="AlphaFoldDB" id="A0A2H3NIG0"/>
<keyword evidence="1" id="KW-0472">Membrane</keyword>
<evidence type="ECO:0000256" key="1">
    <source>
        <dbReference type="SAM" id="Phobius"/>
    </source>
</evidence>
<organism evidence="2 3">
    <name type="scientific">Longimonas halophila</name>
    <dbReference type="NCBI Taxonomy" id="1469170"/>
    <lineage>
        <taxon>Bacteria</taxon>
        <taxon>Pseudomonadati</taxon>
        <taxon>Rhodothermota</taxon>
        <taxon>Rhodothermia</taxon>
        <taxon>Rhodothermales</taxon>
        <taxon>Salisaetaceae</taxon>
        <taxon>Longimonas</taxon>
    </lineage>
</organism>
<proteinExistence type="predicted"/>
<dbReference type="PANTHER" id="PTHR39419">
    <property type="entry name" value="SLL0814 PROTEIN"/>
    <property type="match status" value="1"/>
</dbReference>
<comment type="caution">
    <text evidence="2">The sequence shown here is derived from an EMBL/GenBank/DDBJ whole genome shotgun (WGS) entry which is preliminary data.</text>
</comment>
<dbReference type="EMBL" id="PDEP01000019">
    <property type="protein sequence ID" value="PEN04968.1"/>
    <property type="molecule type" value="Genomic_DNA"/>
</dbReference>
<feature type="transmembrane region" description="Helical" evidence="1">
    <location>
        <begin position="224"/>
        <end position="247"/>
    </location>
</feature>
<reference evidence="2 3" key="1">
    <citation type="submission" date="2017-10" db="EMBL/GenBank/DDBJ databases">
        <title>Draft genome of Longimonas halophila.</title>
        <authorList>
            <person name="Goh K.M."/>
            <person name="Shamsir M.S."/>
            <person name="Lim S.W."/>
        </authorList>
    </citation>
    <scope>NUCLEOTIDE SEQUENCE [LARGE SCALE GENOMIC DNA]</scope>
    <source>
        <strain evidence="2 3">KCTC 42399</strain>
    </source>
</reference>
<gene>
    <name evidence="2" type="ORF">CRI93_14385</name>
</gene>
<name>A0A2H3NIG0_9BACT</name>
<keyword evidence="3" id="KW-1185">Reference proteome</keyword>
<dbReference type="InterPro" id="IPR007354">
    <property type="entry name" value="CruF-like"/>
</dbReference>
<dbReference type="Proteomes" id="UP000221024">
    <property type="component" value="Unassembled WGS sequence"/>
</dbReference>